<evidence type="ECO:0000259" key="3">
    <source>
        <dbReference type="Pfam" id="PF13807"/>
    </source>
</evidence>
<feature type="domain" description="Tyrosine-protein kinase G-rich" evidence="3">
    <location>
        <begin position="59"/>
        <end position="103"/>
    </location>
</feature>
<protein>
    <recommendedName>
        <fullName evidence="3">Tyrosine-protein kinase G-rich domain-containing protein</fullName>
    </recommendedName>
</protein>
<comment type="caution">
    <text evidence="4">The sequence shown here is derived from an EMBL/GenBank/DDBJ whole genome shotgun (WGS) entry which is preliminary data.</text>
</comment>
<dbReference type="InterPro" id="IPR032807">
    <property type="entry name" value="GNVR"/>
</dbReference>
<evidence type="ECO:0000256" key="1">
    <source>
        <dbReference type="SAM" id="Coils"/>
    </source>
</evidence>
<keyword evidence="5" id="KW-1185">Reference proteome</keyword>
<feature type="transmembrane region" description="Helical" evidence="2">
    <location>
        <begin position="84"/>
        <end position="107"/>
    </location>
</feature>
<reference evidence="4 5" key="1">
    <citation type="submission" date="2017-10" db="EMBL/GenBank/DDBJ databases">
        <title>Genomics of the genus Arcobacter.</title>
        <authorList>
            <person name="Perez-Cataluna A."/>
            <person name="Figueras M.J."/>
        </authorList>
    </citation>
    <scope>NUCLEOTIDE SEQUENCE [LARGE SCALE GENOMIC DNA]</scope>
    <source>
        <strain evidence="4 5">LMG 25534</strain>
    </source>
</reference>
<dbReference type="EMBL" id="PDKD01000024">
    <property type="protein sequence ID" value="RXJ89344.1"/>
    <property type="molecule type" value="Genomic_DNA"/>
</dbReference>
<sequence length="115" mass="13475">MIFYVRKLSNLKLKDLEKEKENITNDKLKNAEVELNINFEKRLEELENSLVLEKLKLTEDRIKNSDIVGEIMTNIFPVKPKKSLIVVVAFLTGFIISIFLVFLFNFIKQSRSKIN</sequence>
<proteinExistence type="predicted"/>
<keyword evidence="1" id="KW-0175">Coiled coil</keyword>
<keyword evidence="2" id="KW-0812">Transmembrane</keyword>
<evidence type="ECO:0000313" key="5">
    <source>
        <dbReference type="Proteomes" id="UP000289132"/>
    </source>
</evidence>
<accession>A0ABY0EU49</accession>
<dbReference type="Proteomes" id="UP000289132">
    <property type="component" value="Unassembled WGS sequence"/>
</dbReference>
<gene>
    <name evidence="4" type="ORF">CRU87_09340</name>
</gene>
<evidence type="ECO:0000313" key="4">
    <source>
        <dbReference type="EMBL" id="RXJ89344.1"/>
    </source>
</evidence>
<organism evidence="4 5">
    <name type="scientific">Aliarcobacter trophiarum LMG 25534</name>
    <dbReference type="NCBI Taxonomy" id="1032241"/>
    <lineage>
        <taxon>Bacteria</taxon>
        <taxon>Pseudomonadati</taxon>
        <taxon>Campylobacterota</taxon>
        <taxon>Epsilonproteobacteria</taxon>
        <taxon>Campylobacterales</taxon>
        <taxon>Arcobacteraceae</taxon>
        <taxon>Aliarcobacter</taxon>
    </lineage>
</organism>
<keyword evidence="2" id="KW-0472">Membrane</keyword>
<evidence type="ECO:0000256" key="2">
    <source>
        <dbReference type="SAM" id="Phobius"/>
    </source>
</evidence>
<keyword evidence="2" id="KW-1133">Transmembrane helix</keyword>
<feature type="coiled-coil region" evidence="1">
    <location>
        <begin position="6"/>
        <end position="56"/>
    </location>
</feature>
<dbReference type="Pfam" id="PF13807">
    <property type="entry name" value="GNVR"/>
    <property type="match status" value="1"/>
</dbReference>
<name>A0ABY0EU49_9BACT</name>